<dbReference type="AlphaFoldDB" id="A0A834XVP0"/>
<feature type="compositionally biased region" description="Low complexity" evidence="1">
    <location>
        <begin position="451"/>
        <end position="461"/>
    </location>
</feature>
<feature type="region of interest" description="Disordered" evidence="1">
    <location>
        <begin position="187"/>
        <end position="211"/>
    </location>
</feature>
<feature type="domain" description="Glutaredoxin" evidence="2">
    <location>
        <begin position="603"/>
        <end position="654"/>
    </location>
</feature>
<dbReference type="Pfam" id="PF23733">
    <property type="entry name" value="GRXCR1-2_C"/>
    <property type="match status" value="1"/>
</dbReference>
<evidence type="ECO:0000259" key="2">
    <source>
        <dbReference type="Pfam" id="PF00462"/>
    </source>
</evidence>
<dbReference type="Proteomes" id="UP000639338">
    <property type="component" value="Unassembled WGS sequence"/>
</dbReference>
<dbReference type="Gene3D" id="3.40.30.10">
    <property type="entry name" value="Glutaredoxin"/>
    <property type="match status" value="1"/>
</dbReference>
<feature type="region of interest" description="Disordered" evidence="1">
    <location>
        <begin position="1"/>
        <end position="24"/>
    </location>
</feature>
<dbReference type="OrthoDB" id="423313at2759"/>
<feature type="compositionally biased region" description="Low complexity" evidence="1">
    <location>
        <begin position="423"/>
        <end position="438"/>
    </location>
</feature>
<accession>A0A834XVP0</accession>
<evidence type="ECO:0000256" key="1">
    <source>
        <dbReference type="SAM" id="MobiDB-lite"/>
    </source>
</evidence>
<organism evidence="3 4">
    <name type="scientific">Aphidius gifuensis</name>
    <name type="common">Parasitoid wasp</name>
    <dbReference type="NCBI Taxonomy" id="684658"/>
    <lineage>
        <taxon>Eukaryota</taxon>
        <taxon>Metazoa</taxon>
        <taxon>Ecdysozoa</taxon>
        <taxon>Arthropoda</taxon>
        <taxon>Hexapoda</taxon>
        <taxon>Insecta</taxon>
        <taxon>Pterygota</taxon>
        <taxon>Neoptera</taxon>
        <taxon>Endopterygota</taxon>
        <taxon>Hymenoptera</taxon>
        <taxon>Apocrita</taxon>
        <taxon>Ichneumonoidea</taxon>
        <taxon>Braconidae</taxon>
        <taxon>Aphidiinae</taxon>
        <taxon>Aphidius</taxon>
    </lineage>
</organism>
<dbReference type="SUPFAM" id="SSF52833">
    <property type="entry name" value="Thioredoxin-like"/>
    <property type="match status" value="1"/>
</dbReference>
<feature type="compositionally biased region" description="Low complexity" evidence="1">
    <location>
        <begin position="368"/>
        <end position="379"/>
    </location>
</feature>
<keyword evidence="4" id="KW-1185">Reference proteome</keyword>
<evidence type="ECO:0000313" key="3">
    <source>
        <dbReference type="EMBL" id="KAF7991666.1"/>
    </source>
</evidence>
<dbReference type="EMBL" id="JACMRX010000004">
    <property type="protein sequence ID" value="KAF7991666.1"/>
    <property type="molecule type" value="Genomic_DNA"/>
</dbReference>
<gene>
    <name evidence="3" type="ORF">HCN44_010467</name>
</gene>
<dbReference type="Pfam" id="PF00462">
    <property type="entry name" value="Glutaredoxin"/>
    <property type="match status" value="1"/>
</dbReference>
<sequence length="740" mass="83422">MSETRTMTLPSALSPQNNHHSSQIDRQRVSILAVAPTLSSDTSSEAGATVYIGGNAMKMDSTTWQSTITTTSLQSSNNTHTQQSTTNLNKTINDHNHHNYHHQQQQPAHVVKIKINPELEKNTRVISTVHLSSNENNNLIINQNNYNNKFNDSNIDSCVRISVLNKVNKKEEEKLQQQVEEQVELEIQEDEEEEEEKDIEESSDSQNLNRDEMIQQTVTNDTNRTCFYYGTLQNQIMSSGQCSPSDTLDSGTCSDLDCTSPSLLLLKKTTTINNNNSIKINKHIRSGSLTSSGADIDSDDNESSVSNDSLSSREFTKLNCINIINNNNNNNNDIDNNIIIDKMLEATADQLGHVTININDNNNDKDTFNSNNKNNNSDDNCCNDINDEIYNNNNNNNNIDDKNNEIIKDKYDIIDDSLSSCNSPSQSVTSTLSKSSSTPRVRSPNPLVNGQQQVQQQQQQQNSSPVVKECTYEERKQEKYKIDHDNAIAEKYNNYNRDKKFLYDDDRFYKFHINEFDKNNNGDLKKSINDCEIDEYFAGYKILDNKEAIRSAKGTVRGVKNRVRAGIATFLQNPSSKNYKQKDAGKIVVYTTSMRVVRKTAIACVKMMGILGTHMVDYEERNLFTSREFQTELKDRLGSETVEVPQLFIDGQYIGDADAVERLNESGELRPMLKPYKCPGKRQVCGFCGGAGAVPCIVCNGSKKSPKWNNFMNEFVALRCMKCDEVGLIRCQYCSAGDRS</sequence>
<dbReference type="InterPro" id="IPR002109">
    <property type="entry name" value="Glutaredoxin"/>
</dbReference>
<protein>
    <recommendedName>
        <fullName evidence="2">Glutaredoxin domain-containing protein</fullName>
    </recommendedName>
</protein>
<evidence type="ECO:0000313" key="4">
    <source>
        <dbReference type="Proteomes" id="UP000639338"/>
    </source>
</evidence>
<dbReference type="InterPro" id="IPR036249">
    <property type="entry name" value="Thioredoxin-like_sf"/>
</dbReference>
<comment type="caution">
    <text evidence="3">The sequence shown here is derived from an EMBL/GenBank/DDBJ whole genome shotgun (WGS) entry which is preliminary data.</text>
</comment>
<name>A0A834XVP0_APHGI</name>
<dbReference type="PANTHER" id="PTHR46990:SF1">
    <property type="entry name" value="GLUTAREDOXIN DOMAIN-CONTAINING CYSTEINE-RICH PROTEIN 1"/>
    <property type="match status" value="1"/>
</dbReference>
<dbReference type="GO" id="GO:0007605">
    <property type="term" value="P:sensory perception of sound"/>
    <property type="evidence" value="ECO:0007669"/>
    <property type="project" value="InterPro"/>
</dbReference>
<proteinExistence type="predicted"/>
<dbReference type="PANTHER" id="PTHR46990">
    <property type="entry name" value="GLUTAREDOXIN DOMAIN-CONTAINING CYSTEINE-RICH PROTEIN 1"/>
    <property type="match status" value="1"/>
</dbReference>
<dbReference type="PROSITE" id="PS51354">
    <property type="entry name" value="GLUTAREDOXIN_2"/>
    <property type="match status" value="1"/>
</dbReference>
<feature type="region of interest" description="Disordered" evidence="1">
    <location>
        <begin position="359"/>
        <end position="379"/>
    </location>
</feature>
<feature type="compositionally biased region" description="Polar residues" evidence="1">
    <location>
        <begin position="1"/>
        <end position="21"/>
    </location>
</feature>
<feature type="region of interest" description="Disordered" evidence="1">
    <location>
        <begin position="418"/>
        <end position="467"/>
    </location>
</feature>
<dbReference type="InterPro" id="IPR042797">
    <property type="entry name" value="GRXCR1"/>
</dbReference>
<reference evidence="3 4" key="1">
    <citation type="submission" date="2020-08" db="EMBL/GenBank/DDBJ databases">
        <title>Aphidius gifuensis genome sequencing and assembly.</title>
        <authorList>
            <person name="Du Z."/>
        </authorList>
    </citation>
    <scope>NUCLEOTIDE SEQUENCE [LARGE SCALE GENOMIC DNA]</scope>
    <source>
        <strain evidence="3">YNYX2018</strain>
        <tissue evidence="3">Adults</tissue>
    </source>
</reference>
<feature type="compositionally biased region" description="Acidic residues" evidence="1">
    <location>
        <begin position="187"/>
        <end position="203"/>
    </location>
</feature>